<comment type="similarity">
    <text evidence="1">Belongs to the Gfo/Idh/MocA family.</text>
</comment>
<dbReference type="InterPro" id="IPR055170">
    <property type="entry name" value="GFO_IDH_MocA-like_dom"/>
</dbReference>
<feature type="compositionally biased region" description="Basic residues" evidence="3">
    <location>
        <begin position="345"/>
        <end position="356"/>
    </location>
</feature>
<dbReference type="Proteomes" id="UP001179121">
    <property type="component" value="Chromosome"/>
</dbReference>
<protein>
    <submittedName>
        <fullName evidence="6">Gfo/Idh/MocA family oxidoreductase</fullName>
    </submittedName>
</protein>
<accession>A0AA86N189</accession>
<evidence type="ECO:0000259" key="5">
    <source>
        <dbReference type="Pfam" id="PF22725"/>
    </source>
</evidence>
<dbReference type="EMBL" id="OX365700">
    <property type="protein sequence ID" value="CAI4032784.1"/>
    <property type="molecule type" value="Genomic_DNA"/>
</dbReference>
<dbReference type="PANTHER" id="PTHR43708:SF5">
    <property type="entry name" value="CONSERVED EXPRESSED OXIDOREDUCTASE (EUROFUNG)-RELATED"/>
    <property type="match status" value="1"/>
</dbReference>
<reference evidence="6" key="1">
    <citation type="submission" date="2022-10" db="EMBL/GenBank/DDBJ databases">
        <authorList>
            <person name="Koch H."/>
        </authorList>
    </citation>
    <scope>NUCLEOTIDE SEQUENCE</scope>
    <source>
        <strain evidence="6">DNF</strain>
    </source>
</reference>
<keyword evidence="7" id="KW-1185">Reference proteome</keyword>
<dbReference type="InterPro" id="IPR036291">
    <property type="entry name" value="NAD(P)-bd_dom_sf"/>
</dbReference>
<dbReference type="RefSeq" id="WP_289269496.1">
    <property type="nucleotide sequence ID" value="NZ_OX365700.1"/>
</dbReference>
<dbReference type="AlphaFoldDB" id="A0AA86N189"/>
<organism evidence="6 7">
    <name type="scientific">Nitrospira tepida</name>
    <dbReference type="NCBI Taxonomy" id="2973512"/>
    <lineage>
        <taxon>Bacteria</taxon>
        <taxon>Pseudomonadati</taxon>
        <taxon>Nitrospirota</taxon>
        <taxon>Nitrospiria</taxon>
        <taxon>Nitrospirales</taxon>
        <taxon>Nitrospiraceae</taxon>
        <taxon>Nitrospira</taxon>
    </lineage>
</organism>
<gene>
    <name evidence="6" type="ORF">DNFV4_03214</name>
</gene>
<dbReference type="SUPFAM" id="SSF55347">
    <property type="entry name" value="Glyceraldehyde-3-phosphate dehydrogenase-like, C-terminal domain"/>
    <property type="match status" value="1"/>
</dbReference>
<evidence type="ECO:0000256" key="3">
    <source>
        <dbReference type="SAM" id="MobiDB-lite"/>
    </source>
</evidence>
<feature type="region of interest" description="Disordered" evidence="3">
    <location>
        <begin position="341"/>
        <end position="368"/>
    </location>
</feature>
<proteinExistence type="inferred from homology"/>
<dbReference type="SUPFAM" id="SSF51735">
    <property type="entry name" value="NAD(P)-binding Rossmann-fold domains"/>
    <property type="match status" value="1"/>
</dbReference>
<dbReference type="Gene3D" id="3.30.360.10">
    <property type="entry name" value="Dihydrodipicolinate Reductase, domain 2"/>
    <property type="match status" value="1"/>
</dbReference>
<dbReference type="InterPro" id="IPR051317">
    <property type="entry name" value="Gfo/Idh/MocA_oxidoreduct"/>
</dbReference>
<sequence>MAAARKVRYAVVGLGHIAQAAVLPAFGHAKHNSELVALVSGDRKKLAALGRQYRVPHLYRYDQYDRCLRSGRVDAVYLALPNHLHESYAVRAARAGVHVLCEKPLALSERECRQMIDAAGRHDVKLMTAYRLHFDAANMTAVQEVGKGRIGQSRIFQSVFSLQVKPGNIRVKRRFGGGPLWDIGIYCVNAARYLFRDEPVEVFAFSANNGEARFREVEEMVSATLRFPGDRLAIFACSFGATDVSAYEVVGTKGVLRLDQAYEYALPIKQTITVNGKSMSRTYPKRDQFAPQLLHFSDCILNNRRPQPSGEEGLRDVRIIRALYRSAETGRPVALAAMPAIERPSRRRVRTKPSVKKPREFHATPPSQ</sequence>
<name>A0AA86N189_9BACT</name>
<evidence type="ECO:0000256" key="1">
    <source>
        <dbReference type="ARBA" id="ARBA00010928"/>
    </source>
</evidence>
<dbReference type="InterPro" id="IPR000683">
    <property type="entry name" value="Gfo/Idh/MocA-like_OxRdtase_N"/>
</dbReference>
<evidence type="ECO:0000256" key="2">
    <source>
        <dbReference type="ARBA" id="ARBA00023002"/>
    </source>
</evidence>
<dbReference type="PRINTS" id="PR01775">
    <property type="entry name" value="GLFROXRDTASE"/>
</dbReference>
<evidence type="ECO:0000313" key="7">
    <source>
        <dbReference type="Proteomes" id="UP001179121"/>
    </source>
</evidence>
<keyword evidence="2" id="KW-0560">Oxidoreductase</keyword>
<dbReference type="Gene3D" id="3.40.50.720">
    <property type="entry name" value="NAD(P)-binding Rossmann-like Domain"/>
    <property type="match status" value="1"/>
</dbReference>
<feature type="domain" description="Gfo/Idh/MocA-like oxidoreductase N-terminal" evidence="4">
    <location>
        <begin position="7"/>
        <end position="129"/>
    </location>
</feature>
<evidence type="ECO:0000259" key="4">
    <source>
        <dbReference type="Pfam" id="PF01408"/>
    </source>
</evidence>
<dbReference type="KEGG" id="nti:DNFV4_03214"/>
<dbReference type="Pfam" id="PF01408">
    <property type="entry name" value="GFO_IDH_MocA"/>
    <property type="match status" value="1"/>
</dbReference>
<dbReference type="PANTHER" id="PTHR43708">
    <property type="entry name" value="CONSERVED EXPRESSED OXIDOREDUCTASE (EUROFUNG)"/>
    <property type="match status" value="1"/>
</dbReference>
<dbReference type="Pfam" id="PF22725">
    <property type="entry name" value="GFO_IDH_MocA_C3"/>
    <property type="match status" value="1"/>
</dbReference>
<dbReference type="InterPro" id="IPR008354">
    <property type="entry name" value="Glc-Fru_OxRdtase_bac"/>
</dbReference>
<evidence type="ECO:0000313" key="6">
    <source>
        <dbReference type="EMBL" id="CAI4032784.1"/>
    </source>
</evidence>
<dbReference type="GO" id="GO:0000166">
    <property type="term" value="F:nucleotide binding"/>
    <property type="evidence" value="ECO:0007669"/>
    <property type="project" value="InterPro"/>
</dbReference>
<feature type="domain" description="GFO/IDH/MocA-like oxidoreductase" evidence="5">
    <location>
        <begin position="143"/>
        <end position="256"/>
    </location>
</feature>
<dbReference type="GO" id="GO:0016491">
    <property type="term" value="F:oxidoreductase activity"/>
    <property type="evidence" value="ECO:0007669"/>
    <property type="project" value="UniProtKB-KW"/>
</dbReference>